<accession>A0ABM8VKI6</accession>
<protein>
    <recommendedName>
        <fullName evidence="1">Cthe-2314-like HEPN domain-containing protein</fullName>
    </recommendedName>
</protein>
<keyword evidence="3" id="KW-1185">Reference proteome</keyword>
<evidence type="ECO:0000259" key="1">
    <source>
        <dbReference type="Pfam" id="PF18730"/>
    </source>
</evidence>
<evidence type="ECO:0000313" key="3">
    <source>
        <dbReference type="Proteomes" id="UP000730618"/>
    </source>
</evidence>
<proteinExistence type="predicted"/>
<organism evidence="2 3">
    <name type="scientific">Paenibacillus allorhizosphaerae</name>
    <dbReference type="NCBI Taxonomy" id="2849866"/>
    <lineage>
        <taxon>Bacteria</taxon>
        <taxon>Bacillati</taxon>
        <taxon>Bacillota</taxon>
        <taxon>Bacilli</taxon>
        <taxon>Bacillales</taxon>
        <taxon>Paenibacillaceae</taxon>
        <taxon>Paenibacillus</taxon>
    </lineage>
</organism>
<dbReference type="Pfam" id="PF18730">
    <property type="entry name" value="HEPN_Cthe2314"/>
    <property type="match status" value="1"/>
</dbReference>
<dbReference type="InterPro" id="IPR041394">
    <property type="entry name" value="HEPN_Cthe2314"/>
</dbReference>
<name>A0ABM8VKI6_9BACL</name>
<sequence>MLRALFGDQPRRASGPLQDAFHAINKYMNSLSLIPSDKQTPCERRFIILSQSLIRAIDEMEQSQYAAVRFGQKVKKRYVDQMSQEEKDDYHRHLYFYRNALIRLFAILDKLGYFMNERLALQTERIKSRFSYFTVLRKMHEHRLYTDLEQQLFEQKMKYKDAVARLRNERNMEIHTINADLLDDLMKAAEAKYGERVRIETDSIGSHLDDLEQGCEMTLRAVTIVFRYLMKNPAAAGAKPPHRQS</sequence>
<dbReference type="Proteomes" id="UP000730618">
    <property type="component" value="Unassembled WGS sequence"/>
</dbReference>
<dbReference type="RefSeq" id="WP_218100222.1">
    <property type="nucleotide sequence ID" value="NZ_CAJVCE010000011.1"/>
</dbReference>
<reference evidence="2 3" key="1">
    <citation type="submission" date="2021-06" db="EMBL/GenBank/DDBJ databases">
        <authorList>
            <person name="Criscuolo A."/>
        </authorList>
    </citation>
    <scope>NUCLEOTIDE SEQUENCE [LARGE SCALE GENOMIC DNA]</scope>
    <source>
        <strain evidence="3">CIP 111802</strain>
    </source>
</reference>
<comment type="caution">
    <text evidence="2">The sequence shown here is derived from an EMBL/GenBank/DDBJ whole genome shotgun (WGS) entry which is preliminary data.</text>
</comment>
<gene>
    <name evidence="2" type="ORF">PAECIP111802_03927</name>
</gene>
<dbReference type="EMBL" id="CAJVCE010000011">
    <property type="protein sequence ID" value="CAG7647254.1"/>
    <property type="molecule type" value="Genomic_DNA"/>
</dbReference>
<evidence type="ECO:0000313" key="2">
    <source>
        <dbReference type="EMBL" id="CAG7647254.1"/>
    </source>
</evidence>
<feature type="domain" description="Cthe-2314-like HEPN" evidence="1">
    <location>
        <begin position="51"/>
        <end position="229"/>
    </location>
</feature>